<comment type="caution">
    <text evidence="2">The sequence shown here is derived from an EMBL/GenBank/DDBJ whole genome shotgun (WGS) entry which is preliminary data.</text>
</comment>
<protein>
    <submittedName>
        <fullName evidence="2">Uncharacterized protein</fullName>
    </submittedName>
</protein>
<evidence type="ECO:0000256" key="1">
    <source>
        <dbReference type="SAM" id="SignalP"/>
    </source>
</evidence>
<feature type="chain" id="PRO_5044724079" evidence="1">
    <location>
        <begin position="22"/>
        <end position="125"/>
    </location>
</feature>
<dbReference type="EMBL" id="JBICBT010001074">
    <property type="protein sequence ID" value="KAL3084576.1"/>
    <property type="molecule type" value="Genomic_DNA"/>
</dbReference>
<organism evidence="2 4">
    <name type="scientific">Heterodera trifolii</name>
    <dbReference type="NCBI Taxonomy" id="157864"/>
    <lineage>
        <taxon>Eukaryota</taxon>
        <taxon>Metazoa</taxon>
        <taxon>Ecdysozoa</taxon>
        <taxon>Nematoda</taxon>
        <taxon>Chromadorea</taxon>
        <taxon>Rhabditida</taxon>
        <taxon>Tylenchina</taxon>
        <taxon>Tylenchomorpha</taxon>
        <taxon>Tylenchoidea</taxon>
        <taxon>Heteroderidae</taxon>
        <taxon>Heteroderinae</taxon>
        <taxon>Heterodera</taxon>
    </lineage>
</organism>
<keyword evidence="1" id="KW-0732">Signal</keyword>
<keyword evidence="4" id="KW-1185">Reference proteome</keyword>
<gene>
    <name evidence="3" type="ORF">niasHT_035650</name>
    <name evidence="2" type="ORF">niasHT_035776</name>
</gene>
<sequence>MSVTVPHFALLLMMIMNSTNAAVSSPTSLNTSVQNGTKMEILNSIQSGSTIGPNISASTVFSFAQMLKNSTDENMLDDSQAWEESHSEEFLETINNGTLTRGAKVQEVKTQWNTNVGDEEAEATE</sequence>
<evidence type="ECO:0000313" key="3">
    <source>
        <dbReference type="EMBL" id="KAL3084576.1"/>
    </source>
</evidence>
<dbReference type="Proteomes" id="UP001620626">
    <property type="component" value="Unassembled WGS sequence"/>
</dbReference>
<evidence type="ECO:0000313" key="4">
    <source>
        <dbReference type="Proteomes" id="UP001620626"/>
    </source>
</evidence>
<feature type="signal peptide" evidence="1">
    <location>
        <begin position="1"/>
        <end position="21"/>
    </location>
</feature>
<dbReference type="AlphaFoldDB" id="A0ABD2I1V4"/>
<name>A0ABD2I1V4_9BILA</name>
<reference evidence="2 4" key="1">
    <citation type="submission" date="2024-10" db="EMBL/GenBank/DDBJ databases">
        <authorList>
            <person name="Kim D."/>
        </authorList>
    </citation>
    <scope>NUCLEOTIDE SEQUENCE [LARGE SCALE GENOMIC DNA]</scope>
    <source>
        <strain evidence="2">BH-2024</strain>
    </source>
</reference>
<accession>A0ABD2I1V4</accession>
<proteinExistence type="predicted"/>
<evidence type="ECO:0000313" key="2">
    <source>
        <dbReference type="EMBL" id="KAL3074034.1"/>
    </source>
</evidence>
<dbReference type="EMBL" id="JBICBT010001301">
    <property type="protein sequence ID" value="KAL3074034.1"/>
    <property type="molecule type" value="Genomic_DNA"/>
</dbReference>